<evidence type="ECO:0000256" key="1">
    <source>
        <dbReference type="ARBA" id="ARBA00004335"/>
    </source>
</evidence>
<dbReference type="GO" id="GO:0044611">
    <property type="term" value="C:nuclear pore inner ring"/>
    <property type="evidence" value="ECO:0007669"/>
    <property type="project" value="TreeGrafter"/>
</dbReference>
<keyword evidence="5" id="KW-0813">Transport</keyword>
<evidence type="ECO:0000256" key="6">
    <source>
        <dbReference type="ARBA" id="ARBA00022816"/>
    </source>
</evidence>
<evidence type="ECO:0000256" key="11">
    <source>
        <dbReference type="ARBA" id="ARBA00023242"/>
    </source>
</evidence>
<dbReference type="InterPro" id="IPR004870">
    <property type="entry name" value="Nucleoporin_Nup155"/>
</dbReference>
<dbReference type="GO" id="GO:0017056">
    <property type="term" value="F:structural constituent of nuclear pore"/>
    <property type="evidence" value="ECO:0007669"/>
    <property type="project" value="InterPro"/>
</dbReference>
<comment type="caution">
    <text evidence="15">The sequence shown here is derived from an EMBL/GenBank/DDBJ whole genome shotgun (WGS) entry which is preliminary data.</text>
</comment>
<evidence type="ECO:0000256" key="5">
    <source>
        <dbReference type="ARBA" id="ARBA00022448"/>
    </source>
</evidence>
<dbReference type="GO" id="GO:0051028">
    <property type="term" value="P:mRNA transport"/>
    <property type="evidence" value="ECO:0007669"/>
    <property type="project" value="UniProtKB-KW"/>
</dbReference>
<reference evidence="15" key="1">
    <citation type="submission" date="2023-06" db="EMBL/GenBank/DDBJ databases">
        <title>Genome-scale phylogeny and comparative genomics of the fungal order Sordariales.</title>
        <authorList>
            <consortium name="Lawrence Berkeley National Laboratory"/>
            <person name="Hensen N."/>
            <person name="Bonometti L."/>
            <person name="Westerberg I."/>
            <person name="Brannstrom I.O."/>
            <person name="Guillou S."/>
            <person name="Cros-Aarteil S."/>
            <person name="Calhoun S."/>
            <person name="Haridas S."/>
            <person name="Kuo A."/>
            <person name="Mondo S."/>
            <person name="Pangilinan J."/>
            <person name="Riley R."/>
            <person name="Labutti K."/>
            <person name="Andreopoulos B."/>
            <person name="Lipzen A."/>
            <person name="Chen C."/>
            <person name="Yanf M."/>
            <person name="Daum C."/>
            <person name="Ng V."/>
            <person name="Clum A."/>
            <person name="Steindorff A."/>
            <person name="Ohm R."/>
            <person name="Martin F."/>
            <person name="Silar P."/>
            <person name="Natvig D."/>
            <person name="Lalanne C."/>
            <person name="Gautier V."/>
            <person name="Ament-Velasquez S.L."/>
            <person name="Kruys A."/>
            <person name="Hutchinson M.I."/>
            <person name="Powell A.J."/>
            <person name="Barry K."/>
            <person name="Miller A.N."/>
            <person name="Grigoriev I.V."/>
            <person name="Debuchy R."/>
            <person name="Gladieux P."/>
            <person name="Thoren M.H."/>
            <person name="Johannesson H."/>
        </authorList>
    </citation>
    <scope>NUCLEOTIDE SEQUENCE</scope>
    <source>
        <strain evidence="15">SMH2532-1</strain>
    </source>
</reference>
<dbReference type="PANTHER" id="PTHR10350:SF6">
    <property type="entry name" value="NUCLEAR PORE COMPLEX PROTEIN NUP155"/>
    <property type="match status" value="1"/>
</dbReference>
<name>A0AA39Y0M9_9PEZI</name>
<evidence type="ECO:0000256" key="12">
    <source>
        <dbReference type="SAM" id="MobiDB-lite"/>
    </source>
</evidence>
<keyword evidence="9" id="KW-0906">Nuclear pore complex</keyword>
<dbReference type="InterPro" id="IPR014908">
    <property type="entry name" value="Nucleoporin_Nup133/Nup155_N"/>
</dbReference>
<comment type="subcellular location">
    <subcellularLocation>
        <location evidence="1">Nucleus membrane</location>
        <topology evidence="1">Peripheral membrane protein</topology>
        <orientation evidence="1">Cytoplasmic side</orientation>
    </subcellularLocation>
    <subcellularLocation>
        <location evidence="3">Nucleus membrane</location>
        <topology evidence="3">Peripheral membrane protein</topology>
        <orientation evidence="3">Nucleoplasmic side</orientation>
    </subcellularLocation>
    <subcellularLocation>
        <location evidence="2">Nucleus</location>
        <location evidence="2">Nuclear pore complex</location>
    </subcellularLocation>
</comment>
<dbReference type="Pfam" id="PF03177">
    <property type="entry name" value="Nucleoporin_C"/>
    <property type="match status" value="1"/>
</dbReference>
<keyword evidence="6" id="KW-0509">mRNA transport</keyword>
<dbReference type="PANTHER" id="PTHR10350">
    <property type="entry name" value="NUCLEAR PORE COMPLEX PROTEIN NUP155"/>
    <property type="match status" value="1"/>
</dbReference>
<evidence type="ECO:0000256" key="9">
    <source>
        <dbReference type="ARBA" id="ARBA00023132"/>
    </source>
</evidence>
<dbReference type="InterPro" id="IPR042537">
    <property type="entry name" value="Nucleoporin_Nup155_C_2"/>
</dbReference>
<accession>A0AA39Y0M9</accession>
<dbReference type="GO" id="GO:0006405">
    <property type="term" value="P:RNA export from nucleus"/>
    <property type="evidence" value="ECO:0007669"/>
    <property type="project" value="TreeGrafter"/>
</dbReference>
<organism evidence="15 16">
    <name type="scientific">Cercophora newfieldiana</name>
    <dbReference type="NCBI Taxonomy" id="92897"/>
    <lineage>
        <taxon>Eukaryota</taxon>
        <taxon>Fungi</taxon>
        <taxon>Dikarya</taxon>
        <taxon>Ascomycota</taxon>
        <taxon>Pezizomycotina</taxon>
        <taxon>Sordariomycetes</taxon>
        <taxon>Sordariomycetidae</taxon>
        <taxon>Sordariales</taxon>
        <taxon>Lasiosphaeriaceae</taxon>
        <taxon>Cercophora</taxon>
    </lineage>
</organism>
<dbReference type="Gene3D" id="1.25.40.440">
    <property type="entry name" value="Nucleoporin, helical domain, central subdomain"/>
    <property type="match status" value="1"/>
</dbReference>
<dbReference type="InterPro" id="IPR007187">
    <property type="entry name" value="Nucleoporin_Nup133/Nup155_C"/>
</dbReference>
<keyword evidence="7" id="KW-0653">Protein transport</keyword>
<dbReference type="FunFam" id="1.25.40.440:FF:000001">
    <property type="entry name" value="Nuclear pore complex subunit"/>
    <property type="match status" value="1"/>
</dbReference>
<evidence type="ECO:0000256" key="7">
    <source>
        <dbReference type="ARBA" id="ARBA00022927"/>
    </source>
</evidence>
<sequence>MNMPPMTPMRPIPGAFINTPAPGGNATARRRLNFNDQTGTTGLSAGGGNGAATGGNAAVRDLTTTGSAVGQSLPAREELPPVVRAANSINRTLQQEESFPDLDSYCRLGTSSDYDLQAVDAPWAPFQKINMYPIPDQVFERLNTGEVNTKLGLFASLGYAWASIDSSLFLWDYTHPSPELIGYEDATQTITAVALVAPKPGVFVETITHILVVATTAEIILLGVSAVPTPSGSKAVTLYQTKMAVHRGGSDVSIIKGTASGRIFFGGSTDTDIYELFYQQEERWFSSRCGKINHTHPGWSSVVPSVPGFGHRQSEHLIDICIDDTRNLLYSLSNKSTIRTYHLETPEKLTKVIEKNKNSCLNDVAHMISGSPLLNEKMDIVSLSPITVTEASKLHLTAITNTGCRLFLSATSSSSYMVGGASSSAPQSMQLQFVKFPPKESSRARRSDSIIQDAGLDTDSRLLDPTAVGYRFAPGFFFAVVRRGPSEDRLFVSSPDTGRIKLTQPASALKYFEQGNWIDLGPGNLTLEVGLTTAPFAAAKQPLGFGNELAVQFDHAPGEFAVLTSTGIHIIRRRRLVDVFATSIRGAPGDEGLERELRKFIAQYGRVETISAALAVACGQGSDLRTGTGRAADQGTEDRARTAFVEYGGQPRLEETDGNQITAESVRLSSRHDALALYLTRLVRVLWKARVITVEADKAQTVRSTIPPAKLVTVQENVERLRNFLEANKGMIQGLTGPSDRVTSRQEEIALQKEHQALHSLRKLMESVSEGISFVLMLFDERVTDIFARLDEKSQAELKGLTYESLFSQTPGKELAKVLVKAIVNRNIANGANVETVADALRRRCGSFCSPDDVVIFKAQEQLQRGIEQRQNPSSLRTLLAESLRLFQQVASSLTISNLHAAVDQYVDLKYYAGAIQLCLVVAREKDRGNGALSWVNEGKPANDSREEAFRAREVCYNLIHDVLDHLEAASAVEPDMVDGRQTLTGTKRAEAYSVVNSSDDEVFHFNLYDWYLQKNWTDRILAIDSPHVITYLQRLAATNAQHADLLCRFYTHRSRFFEAAQVQADLAKSAFAIGIKDRITLLSRAKGNASVNTIGIGRQQQQQLNHEVTELLEIAHIQDDLLERLRADRRIPAARLVEIEEALDGQIQNLTELFNNYADQAGYYDLCLLIYHAADYQQPRVIIETWENLILDTHAEVEDRHQLWALQQEGAGLPEGVEPLTGEPPMPYESVSNQIQNIAHRTSLDSLIFPVNALIPLVCSYAVNQGQDASIGADPSWPVLVFLHLGVPHHLIVNVLEDLFEAQEVPFTGRKRKLVVQWIAVVVDSWVREAERRGTGGRTGDSVIGSGVSSLLARADECLAQLSAGPRTPDAEELLETRRRVKTLKRMVDALSAGELQGSLFR</sequence>
<feature type="domain" description="Nucleoporin Nup133/Nup155-like N-terminal" evidence="14">
    <location>
        <begin position="124"/>
        <end position="570"/>
    </location>
</feature>
<protein>
    <submittedName>
        <fullName evidence="15">Nuclear pore complex protein</fullName>
    </submittedName>
</protein>
<dbReference type="GO" id="GO:0031965">
    <property type="term" value="C:nuclear membrane"/>
    <property type="evidence" value="ECO:0007669"/>
    <property type="project" value="UniProtKB-SubCell"/>
</dbReference>
<evidence type="ECO:0000256" key="4">
    <source>
        <dbReference type="ARBA" id="ARBA00007373"/>
    </source>
</evidence>
<dbReference type="Gene3D" id="1.20.58.1780">
    <property type="match status" value="1"/>
</dbReference>
<dbReference type="Proteomes" id="UP001174936">
    <property type="component" value="Unassembled WGS sequence"/>
</dbReference>
<comment type="similarity">
    <text evidence="4">Belongs to the non-repetitive/WGA-negative nucleoporin family.</text>
</comment>
<evidence type="ECO:0000256" key="8">
    <source>
        <dbReference type="ARBA" id="ARBA00023010"/>
    </source>
</evidence>
<dbReference type="Gene3D" id="1.25.40.450">
    <property type="entry name" value="Nucleoporin, helical domain, N-terminal subdomain"/>
    <property type="match status" value="1"/>
</dbReference>
<keyword evidence="10" id="KW-0472">Membrane</keyword>
<gene>
    <name evidence="15" type="ORF">B0T16DRAFT_416669</name>
</gene>
<dbReference type="GO" id="GO:0000972">
    <property type="term" value="P:transcription-dependent tethering of RNA polymerase II gene DNA at nuclear periphery"/>
    <property type="evidence" value="ECO:0007669"/>
    <property type="project" value="TreeGrafter"/>
</dbReference>
<evidence type="ECO:0000313" key="16">
    <source>
        <dbReference type="Proteomes" id="UP001174936"/>
    </source>
</evidence>
<dbReference type="GO" id="GO:0051292">
    <property type="term" value="P:nuclear pore complex assembly"/>
    <property type="evidence" value="ECO:0007669"/>
    <property type="project" value="UniProtKB-ARBA"/>
</dbReference>
<dbReference type="EMBL" id="JAULSV010000005">
    <property type="protein sequence ID" value="KAK0643817.1"/>
    <property type="molecule type" value="Genomic_DNA"/>
</dbReference>
<keyword evidence="16" id="KW-1185">Reference proteome</keyword>
<feature type="domain" description="Nucleoporin Nup133/Nup155-like C-terminal" evidence="13">
    <location>
        <begin position="669"/>
        <end position="1335"/>
    </location>
</feature>
<keyword evidence="8" id="KW-0811">Translocation</keyword>
<feature type="compositionally biased region" description="Gly residues" evidence="12">
    <location>
        <begin position="44"/>
        <end position="53"/>
    </location>
</feature>
<evidence type="ECO:0000256" key="3">
    <source>
        <dbReference type="ARBA" id="ARBA00004620"/>
    </source>
</evidence>
<dbReference type="FunFam" id="1.25.40.450:FF:000002">
    <property type="entry name" value="Putative non-repetitive nucleoporin"/>
    <property type="match status" value="1"/>
</dbReference>
<dbReference type="Gene3D" id="1.20.120.1880">
    <property type="entry name" value="Nucleoporin, helical C-terminal domain"/>
    <property type="match status" value="1"/>
</dbReference>
<dbReference type="GO" id="GO:0006606">
    <property type="term" value="P:protein import into nucleus"/>
    <property type="evidence" value="ECO:0007669"/>
    <property type="project" value="TreeGrafter"/>
</dbReference>
<dbReference type="InterPro" id="IPR042533">
    <property type="entry name" value="Nucleoporin_Nup155_C_1"/>
</dbReference>
<dbReference type="Pfam" id="PF08801">
    <property type="entry name" value="Nucleoporin_N"/>
    <property type="match status" value="1"/>
</dbReference>
<evidence type="ECO:0000256" key="2">
    <source>
        <dbReference type="ARBA" id="ARBA00004567"/>
    </source>
</evidence>
<dbReference type="GO" id="GO:0036228">
    <property type="term" value="P:protein localization to nuclear inner membrane"/>
    <property type="evidence" value="ECO:0007669"/>
    <property type="project" value="TreeGrafter"/>
</dbReference>
<evidence type="ECO:0000259" key="13">
    <source>
        <dbReference type="Pfam" id="PF03177"/>
    </source>
</evidence>
<evidence type="ECO:0000259" key="14">
    <source>
        <dbReference type="Pfam" id="PF08801"/>
    </source>
</evidence>
<proteinExistence type="inferred from homology"/>
<dbReference type="InterPro" id="IPR042538">
    <property type="entry name" value="Nucleoporin_Nup155_C_3"/>
</dbReference>
<feature type="region of interest" description="Disordered" evidence="12">
    <location>
        <begin position="36"/>
        <end position="57"/>
    </location>
</feature>
<evidence type="ECO:0000313" key="15">
    <source>
        <dbReference type="EMBL" id="KAK0643817.1"/>
    </source>
</evidence>
<evidence type="ECO:0000256" key="10">
    <source>
        <dbReference type="ARBA" id="ARBA00023136"/>
    </source>
</evidence>
<keyword evidence="11" id="KW-0539">Nucleus</keyword>